<reference evidence="2 3" key="1">
    <citation type="submission" date="2023-08" db="EMBL/GenBank/DDBJ databases">
        <title>Implementing the SeqCode for naming new Mesorhizobium species isolated from Vachellia karroo root nodules.</title>
        <authorList>
            <person name="Van Lill M."/>
        </authorList>
    </citation>
    <scope>NUCLEOTIDE SEQUENCE [LARGE SCALE GENOMIC DNA]</scope>
    <source>
        <strain evidence="2 3">VK4B</strain>
    </source>
</reference>
<organism evidence="2 3">
    <name type="scientific">Mesorhizobium abyssinicae</name>
    <dbReference type="NCBI Taxonomy" id="1209958"/>
    <lineage>
        <taxon>Bacteria</taxon>
        <taxon>Pseudomonadati</taxon>
        <taxon>Pseudomonadota</taxon>
        <taxon>Alphaproteobacteria</taxon>
        <taxon>Hyphomicrobiales</taxon>
        <taxon>Phyllobacteriaceae</taxon>
        <taxon>Mesorhizobium</taxon>
    </lineage>
</organism>
<evidence type="ECO:0000313" key="2">
    <source>
        <dbReference type="EMBL" id="MDX8541463.1"/>
    </source>
</evidence>
<proteinExistence type="predicted"/>
<dbReference type="Proteomes" id="UP001276564">
    <property type="component" value="Unassembled WGS sequence"/>
</dbReference>
<feature type="compositionally biased region" description="Basic residues" evidence="1">
    <location>
        <begin position="10"/>
        <end position="23"/>
    </location>
</feature>
<accession>A0ABU5AW34</accession>
<evidence type="ECO:0000313" key="3">
    <source>
        <dbReference type="Proteomes" id="UP001276564"/>
    </source>
</evidence>
<dbReference type="EMBL" id="JAVIIP010000022">
    <property type="protein sequence ID" value="MDX8541463.1"/>
    <property type="molecule type" value="Genomic_DNA"/>
</dbReference>
<gene>
    <name evidence="2" type="ORF">RFM23_27960</name>
</gene>
<evidence type="ECO:0000256" key="1">
    <source>
        <dbReference type="SAM" id="MobiDB-lite"/>
    </source>
</evidence>
<feature type="region of interest" description="Disordered" evidence="1">
    <location>
        <begin position="1"/>
        <end position="30"/>
    </location>
</feature>
<keyword evidence="3" id="KW-1185">Reference proteome</keyword>
<protein>
    <submittedName>
        <fullName evidence="2">Uncharacterized protein</fullName>
    </submittedName>
</protein>
<sequence>MAVTMGFLGKPHKGKKKARKRKADPRQSRKAAFLSKLERLIADLTTLVEATSGNRKFTYQIRLQQALAVRDRVKKGPKPRQPGKTVYLVGPGSVRFVSGGAPGSKR</sequence>
<comment type="caution">
    <text evidence="2">The sequence shown here is derived from an EMBL/GenBank/DDBJ whole genome shotgun (WGS) entry which is preliminary data.</text>
</comment>
<name>A0ABU5AW34_9HYPH</name>